<dbReference type="PATRIC" id="fig|48936.3.peg.1583"/>
<keyword evidence="1" id="KW-0472">Membrane</keyword>
<evidence type="ECO:0000313" key="3">
    <source>
        <dbReference type="Proteomes" id="UP000031338"/>
    </source>
</evidence>
<sequence>MAGHSPLDDPENARFAWARYRQIMNWMALFSTAVVGVVLTVLYIQIGFVSIHLYIASALGVWLTIMLMAALMGLVFLSSGTGHDESIEDRLEDERNR</sequence>
<name>A0A0B8ZNJ6_9SPHN</name>
<dbReference type="EMBL" id="JRVC01000006">
    <property type="protein sequence ID" value="KHS47783.1"/>
    <property type="molecule type" value="Genomic_DNA"/>
</dbReference>
<reference evidence="2 3" key="1">
    <citation type="submission" date="2014-10" db="EMBL/GenBank/DDBJ databases">
        <title>Draft genome sequence of Novosphingobium subterraneum DSM 12447.</title>
        <authorList>
            <person name="Gan H.M."/>
            <person name="Gan H.Y."/>
            <person name="Savka M.A."/>
        </authorList>
    </citation>
    <scope>NUCLEOTIDE SEQUENCE [LARGE SCALE GENOMIC DNA]</scope>
    <source>
        <strain evidence="2 3">DSM 12447</strain>
    </source>
</reference>
<evidence type="ECO:0000256" key="1">
    <source>
        <dbReference type="SAM" id="Phobius"/>
    </source>
</evidence>
<keyword evidence="3" id="KW-1185">Reference proteome</keyword>
<protein>
    <submittedName>
        <fullName evidence="2">Uncharacterized protein</fullName>
    </submittedName>
</protein>
<dbReference type="RefSeq" id="WP_039333139.1">
    <property type="nucleotide sequence ID" value="NZ_JBNNWK010000002.1"/>
</dbReference>
<organism evidence="2 3">
    <name type="scientific">Novosphingobium subterraneum</name>
    <dbReference type="NCBI Taxonomy" id="48936"/>
    <lineage>
        <taxon>Bacteria</taxon>
        <taxon>Pseudomonadati</taxon>
        <taxon>Pseudomonadota</taxon>
        <taxon>Alphaproteobacteria</taxon>
        <taxon>Sphingomonadales</taxon>
        <taxon>Sphingomonadaceae</taxon>
        <taxon>Novosphingobium</taxon>
    </lineage>
</organism>
<accession>A0A0B8ZNJ6</accession>
<feature type="transmembrane region" description="Helical" evidence="1">
    <location>
        <begin position="23"/>
        <end position="45"/>
    </location>
</feature>
<evidence type="ECO:0000313" key="2">
    <source>
        <dbReference type="EMBL" id="KHS47783.1"/>
    </source>
</evidence>
<comment type="caution">
    <text evidence="2">The sequence shown here is derived from an EMBL/GenBank/DDBJ whole genome shotgun (WGS) entry which is preliminary data.</text>
</comment>
<dbReference type="Proteomes" id="UP000031338">
    <property type="component" value="Unassembled WGS sequence"/>
</dbReference>
<feature type="transmembrane region" description="Helical" evidence="1">
    <location>
        <begin position="51"/>
        <end position="77"/>
    </location>
</feature>
<proteinExistence type="predicted"/>
<keyword evidence="1" id="KW-0812">Transmembrane</keyword>
<gene>
    <name evidence="2" type="ORF">NJ75_01580</name>
</gene>
<dbReference type="AlphaFoldDB" id="A0A0B8ZNJ6"/>
<keyword evidence="1" id="KW-1133">Transmembrane helix</keyword>
<dbReference type="STRING" id="48936.NJ75_01580"/>